<dbReference type="EMBL" id="JADIMU010000066">
    <property type="protein sequence ID" value="MBO8443990.1"/>
    <property type="molecule type" value="Genomic_DNA"/>
</dbReference>
<dbReference type="GO" id="GO:0005524">
    <property type="term" value="F:ATP binding"/>
    <property type="evidence" value="ECO:0007669"/>
    <property type="project" value="InterPro"/>
</dbReference>
<dbReference type="PANTHER" id="PTHR34704:SF1">
    <property type="entry name" value="ATPASE"/>
    <property type="match status" value="1"/>
</dbReference>
<dbReference type="PANTHER" id="PTHR34704">
    <property type="entry name" value="ATPASE"/>
    <property type="match status" value="1"/>
</dbReference>
<protein>
    <submittedName>
        <fullName evidence="3">AAA family ATPase</fullName>
    </submittedName>
</protein>
<dbReference type="Pfam" id="PF03008">
    <property type="entry name" value="DUF234"/>
    <property type="match status" value="1"/>
</dbReference>
<proteinExistence type="predicted"/>
<evidence type="ECO:0000313" key="4">
    <source>
        <dbReference type="Proteomes" id="UP000823633"/>
    </source>
</evidence>
<evidence type="ECO:0000259" key="2">
    <source>
        <dbReference type="Pfam" id="PF03008"/>
    </source>
</evidence>
<gene>
    <name evidence="3" type="ORF">IAC42_09600</name>
</gene>
<dbReference type="InterPro" id="IPR011579">
    <property type="entry name" value="ATPase_dom"/>
</dbReference>
<dbReference type="InterPro" id="IPR027417">
    <property type="entry name" value="P-loop_NTPase"/>
</dbReference>
<dbReference type="Gene3D" id="3.40.50.300">
    <property type="entry name" value="P-loop containing nucleotide triphosphate hydrolases"/>
    <property type="match status" value="2"/>
</dbReference>
<comment type="caution">
    <text evidence="3">The sequence shown here is derived from an EMBL/GenBank/DDBJ whole genome shotgun (WGS) entry which is preliminary data.</text>
</comment>
<evidence type="ECO:0000313" key="3">
    <source>
        <dbReference type="EMBL" id="MBO8443990.1"/>
    </source>
</evidence>
<accession>A0A9D9ECT3</accession>
<dbReference type="Pfam" id="PF01637">
    <property type="entry name" value="ATPase_2"/>
    <property type="match status" value="1"/>
</dbReference>
<name>A0A9D9ECT3_9SPIR</name>
<organism evidence="3 4">
    <name type="scientific">Candidatus Aphodenecus pullistercoris</name>
    <dbReference type="NCBI Taxonomy" id="2840669"/>
    <lineage>
        <taxon>Bacteria</taxon>
        <taxon>Pseudomonadati</taxon>
        <taxon>Spirochaetota</taxon>
        <taxon>Spirochaetia</taxon>
        <taxon>Spirochaetales</taxon>
        <taxon>Candidatus Aphodenecus</taxon>
    </lineage>
</organism>
<sequence>MFVGRESELKALTEFMNAAETKAATVYGRRRIGKTTLLRKAIVDAPGKTIFFEALDGRYETNLNLLAKQVSDLLGAPLGSFQHHLDLFHTLQLYKEPLTIVIDEYQFLKQSRTGNEVDSEFKQIIDQLPGNMKLILTGSHVTMMKELLEQDNPLFGRFQLVMRVDELEYWQAQAFYPNLPVYDKACFHSVFGACPYILENLNPALGLRDNIINMFVRQNGLARIYIEYILFKEIGKVSILNDILRVIGNGKVRYSQIENSLNLPSNGLLSKYLGMLQDMGLIASITPINKKNDRKKAYYAIADNLVRFYYTYIYPNGSSIIHLREEDFYDSHIKPSIGTFISMRFESIVRDYLRIKVAELEGTTPLDIGTFWYDDPKTKTNGEFDCAVRFDDHFSLYEAKFYTRPMSAAEMRAEAAQVGNAQGLGVIRLGFASVNGFEEAVDDYILIDGEDLYSL</sequence>
<dbReference type="SUPFAM" id="SSF52540">
    <property type="entry name" value="P-loop containing nucleoside triphosphate hydrolases"/>
    <property type="match status" value="1"/>
</dbReference>
<dbReference type="InterPro" id="IPR004256">
    <property type="entry name" value="DUF234"/>
</dbReference>
<feature type="domain" description="ATPase" evidence="1">
    <location>
        <begin position="2"/>
        <end position="178"/>
    </location>
</feature>
<reference evidence="3" key="2">
    <citation type="journal article" date="2021" name="PeerJ">
        <title>Extensive microbial diversity within the chicken gut microbiome revealed by metagenomics and culture.</title>
        <authorList>
            <person name="Gilroy R."/>
            <person name="Ravi A."/>
            <person name="Getino M."/>
            <person name="Pursley I."/>
            <person name="Horton D.L."/>
            <person name="Alikhan N.F."/>
            <person name="Baker D."/>
            <person name="Gharbi K."/>
            <person name="Hall N."/>
            <person name="Watson M."/>
            <person name="Adriaenssens E.M."/>
            <person name="Foster-Nyarko E."/>
            <person name="Jarju S."/>
            <person name="Secka A."/>
            <person name="Antonio M."/>
            <person name="Oren A."/>
            <person name="Chaudhuri R.R."/>
            <person name="La Ragione R."/>
            <person name="Hildebrand F."/>
            <person name="Pallen M.J."/>
        </authorList>
    </citation>
    <scope>NUCLEOTIDE SEQUENCE</scope>
    <source>
        <strain evidence="3">11167</strain>
    </source>
</reference>
<feature type="domain" description="DUF234" evidence="2">
    <location>
        <begin position="309"/>
        <end position="403"/>
    </location>
</feature>
<dbReference type="Proteomes" id="UP000823633">
    <property type="component" value="Unassembled WGS sequence"/>
</dbReference>
<dbReference type="AlphaFoldDB" id="A0A9D9ECT3"/>
<reference evidence="3" key="1">
    <citation type="submission" date="2020-10" db="EMBL/GenBank/DDBJ databases">
        <authorList>
            <person name="Gilroy R."/>
        </authorList>
    </citation>
    <scope>NUCLEOTIDE SEQUENCE</scope>
    <source>
        <strain evidence="3">11167</strain>
    </source>
</reference>
<evidence type="ECO:0000259" key="1">
    <source>
        <dbReference type="Pfam" id="PF01637"/>
    </source>
</evidence>